<gene>
    <name evidence="1" type="ORF">GCM10020369_21490</name>
</gene>
<evidence type="ECO:0000313" key="1">
    <source>
        <dbReference type="EMBL" id="GAA3385958.1"/>
    </source>
</evidence>
<organism evidence="1 2">
    <name type="scientific">Cryptosporangium minutisporangium</name>
    <dbReference type="NCBI Taxonomy" id="113569"/>
    <lineage>
        <taxon>Bacteria</taxon>
        <taxon>Bacillati</taxon>
        <taxon>Actinomycetota</taxon>
        <taxon>Actinomycetes</taxon>
        <taxon>Cryptosporangiales</taxon>
        <taxon>Cryptosporangiaceae</taxon>
        <taxon>Cryptosporangium</taxon>
    </lineage>
</organism>
<name>A0ABP6SVD3_9ACTN</name>
<evidence type="ECO:0008006" key="3">
    <source>
        <dbReference type="Google" id="ProtNLM"/>
    </source>
</evidence>
<dbReference type="EMBL" id="BAAAYN010000012">
    <property type="protein sequence ID" value="GAA3385958.1"/>
    <property type="molecule type" value="Genomic_DNA"/>
</dbReference>
<sequence length="43" mass="4691">MLDLEFIEDVRLDEVPASLAGELAEMQGPASIEQVHVAFSSFV</sequence>
<proteinExistence type="predicted"/>
<evidence type="ECO:0000313" key="2">
    <source>
        <dbReference type="Proteomes" id="UP001501676"/>
    </source>
</evidence>
<dbReference type="RefSeq" id="WP_345727872.1">
    <property type="nucleotide sequence ID" value="NZ_BAAAYN010000012.1"/>
</dbReference>
<accession>A0ABP6SVD3</accession>
<comment type="caution">
    <text evidence="1">The sequence shown here is derived from an EMBL/GenBank/DDBJ whole genome shotgun (WGS) entry which is preliminary data.</text>
</comment>
<reference evidence="2" key="1">
    <citation type="journal article" date="2019" name="Int. J. Syst. Evol. Microbiol.">
        <title>The Global Catalogue of Microorganisms (GCM) 10K type strain sequencing project: providing services to taxonomists for standard genome sequencing and annotation.</title>
        <authorList>
            <consortium name="The Broad Institute Genomics Platform"/>
            <consortium name="The Broad Institute Genome Sequencing Center for Infectious Disease"/>
            <person name="Wu L."/>
            <person name="Ma J."/>
        </authorList>
    </citation>
    <scope>NUCLEOTIDE SEQUENCE [LARGE SCALE GENOMIC DNA]</scope>
    <source>
        <strain evidence="2">JCM 9458</strain>
    </source>
</reference>
<dbReference type="Proteomes" id="UP001501676">
    <property type="component" value="Unassembled WGS sequence"/>
</dbReference>
<keyword evidence="2" id="KW-1185">Reference proteome</keyword>
<protein>
    <recommendedName>
        <fullName evidence="3">FXSXX-COOH protein</fullName>
    </recommendedName>
</protein>